<dbReference type="VEuPathDB" id="TriTrypDB:TRSC58_00763"/>
<reference evidence="1 2" key="1">
    <citation type="submission" date="2013-07" db="EMBL/GenBank/DDBJ databases">
        <authorList>
            <person name="Stoco P.H."/>
            <person name="Wagner G."/>
            <person name="Gerber A."/>
            <person name="Zaha A."/>
            <person name="Thompson C."/>
            <person name="Bartholomeu D.C."/>
            <person name="Luckemeyer D.D."/>
            <person name="Bahia D."/>
            <person name="Loreto E."/>
            <person name="Prestes E.B."/>
            <person name="Lima F.M."/>
            <person name="Rodrigues-Luiz G."/>
            <person name="Vallejo G.A."/>
            <person name="Filho J.F."/>
            <person name="Monteiro K.M."/>
            <person name="Tyler K.M."/>
            <person name="de Almeida L.G."/>
            <person name="Ortiz M.F."/>
            <person name="Siervo M.A."/>
            <person name="de Moraes M.H."/>
            <person name="Cunha O.L."/>
            <person name="Mendonca-Neto R."/>
            <person name="Silva R."/>
            <person name="Teixeira S.M."/>
            <person name="Murta S.M."/>
            <person name="Sincero T.C."/>
            <person name="Mendes T.A."/>
            <person name="Urmenyi T.P."/>
            <person name="Silva V.G."/>
            <person name="da Rocha W.D."/>
            <person name="Andersson B."/>
            <person name="Romanha A.J."/>
            <person name="Steindel M."/>
            <person name="de Vasconcelos A.T."/>
            <person name="Grisard E.C."/>
        </authorList>
    </citation>
    <scope>NUCLEOTIDE SEQUENCE [LARGE SCALE GENOMIC DNA]</scope>
    <source>
        <strain evidence="1 2">SC58</strain>
    </source>
</reference>
<accession>A0A061JAV5</accession>
<gene>
    <name evidence="1" type="ORF">TRSC58_00763</name>
</gene>
<evidence type="ECO:0000313" key="2">
    <source>
        <dbReference type="Proteomes" id="UP000031737"/>
    </source>
</evidence>
<evidence type="ECO:0000313" key="1">
    <source>
        <dbReference type="EMBL" id="ESL11485.1"/>
    </source>
</evidence>
<protein>
    <submittedName>
        <fullName evidence="1">Uncharacterized protein</fullName>
    </submittedName>
</protein>
<dbReference type="EMBL" id="AUPL01000763">
    <property type="protein sequence ID" value="ESL11485.1"/>
    <property type="molecule type" value="Genomic_DNA"/>
</dbReference>
<sequence length="166" mass="19864">MLRLSVGFLIRHIGQDVPKRHTHFVLESRLMYEKSFRDNWLYSVCRAVSQLDEPLSKTILGTRQKMLQRKVACFQYNQYGLFKVPYYRLANVDRYHAVQGVPGTREWVPYANVSYWTMNKMVRSGNLLVHRVHYTGWGTDTHLKRGGWEHRWNKVMQRNTLQYSRI</sequence>
<dbReference type="Proteomes" id="UP000031737">
    <property type="component" value="Unassembled WGS sequence"/>
</dbReference>
<dbReference type="AlphaFoldDB" id="A0A061JAV5"/>
<organism evidence="1 2">
    <name type="scientific">Trypanosoma rangeli SC58</name>
    <dbReference type="NCBI Taxonomy" id="429131"/>
    <lineage>
        <taxon>Eukaryota</taxon>
        <taxon>Discoba</taxon>
        <taxon>Euglenozoa</taxon>
        <taxon>Kinetoplastea</taxon>
        <taxon>Metakinetoplastina</taxon>
        <taxon>Trypanosomatida</taxon>
        <taxon>Trypanosomatidae</taxon>
        <taxon>Trypanosoma</taxon>
        <taxon>Herpetosoma</taxon>
    </lineage>
</organism>
<dbReference type="OrthoDB" id="274680at2759"/>
<comment type="caution">
    <text evidence="1">The sequence shown here is derived from an EMBL/GenBank/DDBJ whole genome shotgun (WGS) entry which is preliminary data.</text>
</comment>
<name>A0A061JAV5_TRYRA</name>
<keyword evidence="2" id="KW-1185">Reference proteome</keyword>
<proteinExistence type="predicted"/>